<dbReference type="AlphaFoldDB" id="A0A1B8R6L3"/>
<accession>A0A1B8R6L3</accession>
<reference evidence="1" key="1">
    <citation type="journal article" date="2015" name="BMC Genomics">
        <title>Transcriptome profiling of a Rhizobium leguminosarum bv. trifolii rosR mutant reveals the role of the transcriptional regulator RosR in motility, synthesis of cell-surface components, and other cellular processes.</title>
        <authorList>
            <person name="Rachwal K."/>
            <person name="Matczynska E."/>
            <person name="Janczarek M."/>
        </authorList>
    </citation>
    <scope>NUCLEOTIDE SEQUENCE</scope>
    <source>
        <strain evidence="1">Rt24.2</strain>
    </source>
</reference>
<proteinExistence type="predicted"/>
<dbReference type="RefSeq" id="WP_065277403.1">
    <property type="nucleotide sequence ID" value="NZ_MAMO01000149.1"/>
</dbReference>
<organism evidence="1">
    <name type="scientific">Rhizobium leguminosarum bv. trifolii</name>
    <dbReference type="NCBI Taxonomy" id="386"/>
    <lineage>
        <taxon>Bacteria</taxon>
        <taxon>Pseudomonadati</taxon>
        <taxon>Pseudomonadota</taxon>
        <taxon>Alphaproteobacteria</taxon>
        <taxon>Hyphomicrobiales</taxon>
        <taxon>Rhizobiaceae</taxon>
        <taxon>Rhizobium/Agrobacterium group</taxon>
        <taxon>Rhizobium</taxon>
    </lineage>
</organism>
<reference evidence="1" key="2">
    <citation type="journal article" date="2016" name="Front. Microbiol.">
        <title>The Regulatory Protein RosR Affects Rhizobium leguminosarum bv. trifolii Protein Profiles, Cell Surface Properties, and Symbiosis with Clover.</title>
        <authorList>
            <person name="Rachwal K."/>
            <person name="Boguszewska A."/>
            <person name="Kopcinska J."/>
            <person name="Karas M."/>
            <person name="Tchorzewski M."/>
            <person name="Janczarek M."/>
        </authorList>
    </citation>
    <scope>NUCLEOTIDE SEQUENCE</scope>
    <source>
        <strain evidence="1">Rt24.2</strain>
    </source>
</reference>
<name>A0A1B8R6L3_RHILT</name>
<protein>
    <submittedName>
        <fullName evidence="1">Uncharacterized protein</fullName>
    </submittedName>
</protein>
<sequence length="100" mass="10859">MSDVLPIIEGSLGAGPPDWASWLLRCPLSIIHREQATIRANLQRHGFAAGIDYLDALLAYSNATRLPDGGYPMTVLMTVHMAAGAMREAARAAEGEEWRP</sequence>
<dbReference type="EMBL" id="KX490277">
    <property type="protein sequence ID" value="AOO92641.1"/>
    <property type="molecule type" value="Genomic_DNA"/>
</dbReference>
<evidence type="ECO:0000313" key="1">
    <source>
        <dbReference type="EMBL" id="AOO92641.1"/>
    </source>
</evidence>